<keyword evidence="1" id="KW-0472">Membrane</keyword>
<keyword evidence="1" id="KW-1133">Transmembrane helix</keyword>
<name>A0A0S4L5A4_9BACT</name>
<dbReference type="EMBL" id="CZPZ01000001">
    <property type="protein sequence ID" value="CUS31882.1"/>
    <property type="molecule type" value="Genomic_DNA"/>
</dbReference>
<accession>A0A0S4L5A4</accession>
<evidence type="ECO:0000313" key="3">
    <source>
        <dbReference type="Proteomes" id="UP000198736"/>
    </source>
</evidence>
<protein>
    <submittedName>
        <fullName evidence="2">Uncharacterized protein</fullName>
    </submittedName>
</protein>
<evidence type="ECO:0000256" key="1">
    <source>
        <dbReference type="SAM" id="Phobius"/>
    </source>
</evidence>
<feature type="transmembrane region" description="Helical" evidence="1">
    <location>
        <begin position="12"/>
        <end position="34"/>
    </location>
</feature>
<keyword evidence="3" id="KW-1185">Reference proteome</keyword>
<gene>
    <name evidence="2" type="ORF">COMA2_10345</name>
</gene>
<evidence type="ECO:0000313" key="2">
    <source>
        <dbReference type="EMBL" id="CUS31882.1"/>
    </source>
</evidence>
<organism evidence="2 3">
    <name type="scientific">Candidatus Nitrospira nitrificans</name>
    <dbReference type="NCBI Taxonomy" id="1742973"/>
    <lineage>
        <taxon>Bacteria</taxon>
        <taxon>Pseudomonadati</taxon>
        <taxon>Nitrospirota</taxon>
        <taxon>Nitrospiria</taxon>
        <taxon>Nitrospirales</taxon>
        <taxon>Nitrospiraceae</taxon>
        <taxon>Nitrospira</taxon>
    </lineage>
</organism>
<sequence>MNKWRDFRREMAMELFLFAYAIAWGVALLLTHVLTK</sequence>
<keyword evidence="1" id="KW-0812">Transmembrane</keyword>
<reference evidence="3" key="1">
    <citation type="submission" date="2015-10" db="EMBL/GenBank/DDBJ databases">
        <authorList>
            <person name="Luecker S."/>
            <person name="Luecker S."/>
        </authorList>
    </citation>
    <scope>NUCLEOTIDE SEQUENCE [LARGE SCALE GENOMIC DNA]</scope>
</reference>
<dbReference type="AlphaFoldDB" id="A0A0S4L5A4"/>
<dbReference type="Proteomes" id="UP000198736">
    <property type="component" value="Unassembled WGS sequence"/>
</dbReference>
<proteinExistence type="predicted"/>